<keyword evidence="3" id="KW-1185">Reference proteome</keyword>
<dbReference type="InterPro" id="IPR003194">
    <property type="entry name" value="TFIIA_gsu"/>
</dbReference>
<dbReference type="CDD" id="cd10014">
    <property type="entry name" value="TFIIA_gamma_C"/>
    <property type="match status" value="1"/>
</dbReference>
<dbReference type="Gene3D" id="1.10.287.190">
    <property type="entry name" value="Transcription factor IIA gamma subunit, alpha-helical domain"/>
    <property type="match status" value="1"/>
</dbReference>
<dbReference type="Proteomes" id="UP001439008">
    <property type="component" value="Unassembled WGS sequence"/>
</dbReference>
<dbReference type="Pfam" id="PF02268">
    <property type="entry name" value="TFIIA_gamma_N"/>
    <property type="match status" value="1"/>
</dbReference>
<evidence type="ECO:0000259" key="1">
    <source>
        <dbReference type="Pfam" id="PF02268"/>
    </source>
</evidence>
<name>A0ABV2AHF7_9EUKA</name>
<proteinExistence type="predicted"/>
<organism evidence="2 3">
    <name type="scientific">Bonamia ostreae</name>
    <dbReference type="NCBI Taxonomy" id="126728"/>
    <lineage>
        <taxon>Eukaryota</taxon>
        <taxon>Sar</taxon>
        <taxon>Rhizaria</taxon>
        <taxon>Endomyxa</taxon>
        <taxon>Ascetosporea</taxon>
        <taxon>Haplosporida</taxon>
        <taxon>Bonamia</taxon>
    </lineage>
</organism>
<dbReference type="InterPro" id="IPR015871">
    <property type="entry name" value="TFIIA_gsu_C"/>
</dbReference>
<sequence length="105" mass="11979">MNNFSNSNIFRKSSIGKCLEETLSLMNRKEELPEDVNSLILSHFEKSISFHLKNSAKLPFVDSIGGLKHYQRCDNDWKLQLENAEFVTEGGEIVRSSKIDVFGVK</sequence>
<dbReference type="EMBL" id="JBDODL010000198">
    <property type="protein sequence ID" value="MES1919097.1"/>
    <property type="molecule type" value="Genomic_DNA"/>
</dbReference>
<feature type="domain" description="Transcription initiation factor IIA gamma subunit N-terminal" evidence="1">
    <location>
        <begin position="8"/>
        <end position="49"/>
    </location>
</feature>
<comment type="caution">
    <text evidence="2">The sequence shown here is derived from an EMBL/GenBank/DDBJ whole genome shotgun (WGS) entry which is preliminary data.</text>
</comment>
<evidence type="ECO:0000313" key="2">
    <source>
        <dbReference type="EMBL" id="MES1919097.1"/>
    </source>
</evidence>
<reference evidence="2 3" key="1">
    <citation type="journal article" date="2024" name="BMC Biol.">
        <title>Comparative genomics of Ascetosporea gives new insight into the evolutionary basis for animal parasitism in Rhizaria.</title>
        <authorList>
            <person name="Hiltunen Thoren M."/>
            <person name="Onut-Brannstrom I."/>
            <person name="Alfjorden A."/>
            <person name="Peckova H."/>
            <person name="Swords F."/>
            <person name="Hooper C."/>
            <person name="Holzer A.S."/>
            <person name="Bass D."/>
            <person name="Burki F."/>
        </authorList>
    </citation>
    <scope>NUCLEOTIDE SEQUENCE [LARGE SCALE GENOMIC DNA]</scope>
    <source>
        <strain evidence="2">20-A016</strain>
    </source>
</reference>
<dbReference type="InterPro" id="IPR009083">
    <property type="entry name" value="TFIIA_a-hlx"/>
</dbReference>
<dbReference type="PANTHER" id="PTHR10966">
    <property type="entry name" value="TRANSCRIPTION INITIATION FACTOR IIA SUBUNIT 2"/>
    <property type="match status" value="1"/>
</dbReference>
<dbReference type="InterPro" id="IPR015872">
    <property type="entry name" value="TFIIA_gsu_N"/>
</dbReference>
<gene>
    <name evidence="2" type="primary">gtf2a2</name>
    <name evidence="2" type="ORF">MHBO_000964</name>
</gene>
<accession>A0ABV2AHF7</accession>
<evidence type="ECO:0000313" key="3">
    <source>
        <dbReference type="Proteomes" id="UP001439008"/>
    </source>
</evidence>
<dbReference type="SUPFAM" id="SSF47396">
    <property type="entry name" value="Transcription factor IIA (TFIIA), alpha-helical domain"/>
    <property type="match status" value="1"/>
</dbReference>
<protein>
    <submittedName>
        <fullName evidence="2">Gtf2a2p</fullName>
    </submittedName>
</protein>